<comment type="caution">
    <text evidence="1">The sequence shown here is derived from an EMBL/GenBank/DDBJ whole genome shotgun (WGS) entry which is preliminary data.</text>
</comment>
<name>A0A7G2IZS3_CITFR</name>
<evidence type="ECO:0000313" key="1">
    <source>
        <dbReference type="EMBL" id="CDL41364.1"/>
    </source>
</evidence>
<proteinExistence type="predicted"/>
<dbReference type="AlphaFoldDB" id="A0A7G2IZS3"/>
<evidence type="ECO:0000313" key="2">
    <source>
        <dbReference type="Proteomes" id="UP000019194"/>
    </source>
</evidence>
<dbReference type="Proteomes" id="UP000019194">
    <property type="component" value="Unassembled WGS sequence"/>
</dbReference>
<organism evidence="1 2">
    <name type="scientific">Citrobacter freundii</name>
    <dbReference type="NCBI Taxonomy" id="546"/>
    <lineage>
        <taxon>Bacteria</taxon>
        <taxon>Pseudomonadati</taxon>
        <taxon>Pseudomonadota</taxon>
        <taxon>Gammaproteobacteria</taxon>
        <taxon>Enterobacterales</taxon>
        <taxon>Enterobacteriaceae</taxon>
        <taxon>Citrobacter</taxon>
        <taxon>Citrobacter freundii complex</taxon>
    </lineage>
</organism>
<protein>
    <submittedName>
        <fullName evidence="1">IgaA: a membrane protein that prevents overactivation of the Rcs regulatory system</fullName>
    </submittedName>
</protein>
<dbReference type="EMBL" id="CBWP010000084">
    <property type="protein sequence ID" value="CDL41364.1"/>
    <property type="molecule type" value="Genomic_DNA"/>
</dbReference>
<reference evidence="1 2" key="1">
    <citation type="submission" date="2013-10" db="EMBL/GenBank/DDBJ databases">
        <title>Antibiotic resistance diversity of beta-lactamase producers in the General Hospital Vienna.</title>
        <authorList>
            <person name="Barisic I."/>
            <person name="Mitteregger D."/>
            <person name="Hirschl A.M."/>
            <person name="Noehammer C."/>
            <person name="Wiesinger-Mayr H."/>
        </authorList>
    </citation>
    <scope>NUCLEOTIDE SEQUENCE [LARGE SCALE GENOMIC DNA]</scope>
    <source>
        <strain evidence="1 2">ISC11</strain>
    </source>
</reference>
<sequence length="43" mass="4962">MSTILIFLAALLACSLLAGWLLKSKSRQKKFTLEQRLLRRLET</sequence>
<accession>A0A7G2IZS3</accession>